<protein>
    <recommendedName>
        <fullName evidence="5">RxLR effector protein</fullName>
    </recommendedName>
</protein>
<reference evidence="3" key="3">
    <citation type="submission" date="2015-02" db="UniProtKB">
        <authorList>
            <consortium name="EnsemblProtists"/>
        </authorList>
    </citation>
    <scope>IDENTIFICATION</scope>
    <source>
        <strain evidence="3">DAOM BR144</strain>
    </source>
</reference>
<feature type="compositionally biased region" description="Polar residues" evidence="1">
    <location>
        <begin position="108"/>
        <end position="122"/>
    </location>
</feature>
<dbReference type="EnsemblProtists" id="PYU1_T012432">
    <property type="protein sequence ID" value="PYU1_T012432"/>
    <property type="gene ID" value="PYU1_G012406"/>
</dbReference>
<evidence type="ECO:0000256" key="1">
    <source>
        <dbReference type="SAM" id="MobiDB-lite"/>
    </source>
</evidence>
<dbReference type="EMBL" id="GL376610">
    <property type="status" value="NOT_ANNOTATED_CDS"/>
    <property type="molecule type" value="Genomic_DNA"/>
</dbReference>
<feature type="signal peptide" evidence="2">
    <location>
        <begin position="1"/>
        <end position="24"/>
    </location>
</feature>
<dbReference type="VEuPathDB" id="FungiDB:PYU1_G012406"/>
<evidence type="ECO:0008006" key="5">
    <source>
        <dbReference type="Google" id="ProtNLM"/>
    </source>
</evidence>
<reference evidence="4" key="2">
    <citation type="submission" date="2010-04" db="EMBL/GenBank/DDBJ databases">
        <authorList>
            <person name="Buell R."/>
            <person name="Hamilton J."/>
            <person name="Hostetler J."/>
        </authorList>
    </citation>
    <scope>NUCLEOTIDE SEQUENCE [LARGE SCALE GENOMIC DNA]</scope>
    <source>
        <strain evidence="4">DAOM:BR144</strain>
    </source>
</reference>
<accession>K3X5D3</accession>
<dbReference type="eggNOG" id="ENOG502T36P">
    <property type="taxonomic scope" value="Eukaryota"/>
</dbReference>
<keyword evidence="2" id="KW-0732">Signal</keyword>
<dbReference type="InParanoid" id="K3X5D3"/>
<sequence length="160" mass="15394">MKCRRSIAVAALIAAVATLAHVDAQEETPTPTPTLGPAPGTLGASSVAGIPIPGTPAASSASSSSGQKPGSNGSAAATGSFDQDELINGSSSSLPGLDDPSRGDEDGSNATAPKLTGSTDGVKTTAPTPTPSPTSAANHAKLAFGAITTAAVVVVTTLFV</sequence>
<dbReference type="AlphaFoldDB" id="K3X5D3"/>
<keyword evidence="4" id="KW-1185">Reference proteome</keyword>
<feature type="compositionally biased region" description="Low complexity" evidence="1">
    <location>
        <begin position="89"/>
        <end position="98"/>
    </location>
</feature>
<dbReference type="Proteomes" id="UP000019132">
    <property type="component" value="Unassembled WGS sequence"/>
</dbReference>
<feature type="chain" id="PRO_5003868396" description="RxLR effector protein" evidence="2">
    <location>
        <begin position="25"/>
        <end position="160"/>
    </location>
</feature>
<feature type="compositionally biased region" description="Polar residues" evidence="1">
    <location>
        <begin position="66"/>
        <end position="81"/>
    </location>
</feature>
<dbReference type="HOGENOM" id="CLU_117904_0_0_1"/>
<name>K3X5D3_GLOUD</name>
<reference evidence="4" key="1">
    <citation type="journal article" date="2010" name="Genome Biol.">
        <title>Genome sequence of the necrotrophic plant pathogen Pythium ultimum reveals original pathogenicity mechanisms and effector repertoire.</title>
        <authorList>
            <person name="Levesque C.A."/>
            <person name="Brouwer H."/>
            <person name="Cano L."/>
            <person name="Hamilton J.P."/>
            <person name="Holt C."/>
            <person name="Huitema E."/>
            <person name="Raffaele S."/>
            <person name="Robideau G.P."/>
            <person name="Thines M."/>
            <person name="Win J."/>
            <person name="Zerillo M.M."/>
            <person name="Beakes G.W."/>
            <person name="Boore J.L."/>
            <person name="Busam D."/>
            <person name="Dumas B."/>
            <person name="Ferriera S."/>
            <person name="Fuerstenberg S.I."/>
            <person name="Gachon C.M."/>
            <person name="Gaulin E."/>
            <person name="Govers F."/>
            <person name="Grenville-Briggs L."/>
            <person name="Horner N."/>
            <person name="Hostetler J."/>
            <person name="Jiang R.H."/>
            <person name="Johnson J."/>
            <person name="Krajaejun T."/>
            <person name="Lin H."/>
            <person name="Meijer H.J."/>
            <person name="Moore B."/>
            <person name="Morris P."/>
            <person name="Phuntmart V."/>
            <person name="Puiu D."/>
            <person name="Shetty J."/>
            <person name="Stajich J.E."/>
            <person name="Tripathy S."/>
            <person name="Wawra S."/>
            <person name="van West P."/>
            <person name="Whitty B.R."/>
            <person name="Coutinho P.M."/>
            <person name="Henrissat B."/>
            <person name="Martin F."/>
            <person name="Thomas P.D."/>
            <person name="Tyler B.M."/>
            <person name="De Vries R.P."/>
            <person name="Kamoun S."/>
            <person name="Yandell M."/>
            <person name="Tisserat N."/>
            <person name="Buell C.R."/>
        </authorList>
    </citation>
    <scope>NUCLEOTIDE SEQUENCE</scope>
    <source>
        <strain evidence="4">DAOM:BR144</strain>
    </source>
</reference>
<evidence type="ECO:0000313" key="4">
    <source>
        <dbReference type="Proteomes" id="UP000019132"/>
    </source>
</evidence>
<evidence type="ECO:0000256" key="2">
    <source>
        <dbReference type="SAM" id="SignalP"/>
    </source>
</evidence>
<feature type="region of interest" description="Disordered" evidence="1">
    <location>
        <begin position="24"/>
        <end position="136"/>
    </location>
</feature>
<evidence type="ECO:0000313" key="3">
    <source>
        <dbReference type="EnsemblProtists" id="PYU1_T012432"/>
    </source>
</evidence>
<proteinExistence type="predicted"/>
<organism evidence="3 4">
    <name type="scientific">Globisporangium ultimum (strain ATCC 200006 / CBS 805.95 / DAOM BR144)</name>
    <name type="common">Pythium ultimum</name>
    <dbReference type="NCBI Taxonomy" id="431595"/>
    <lineage>
        <taxon>Eukaryota</taxon>
        <taxon>Sar</taxon>
        <taxon>Stramenopiles</taxon>
        <taxon>Oomycota</taxon>
        <taxon>Peronosporomycetes</taxon>
        <taxon>Pythiales</taxon>
        <taxon>Pythiaceae</taxon>
        <taxon>Globisporangium</taxon>
    </lineage>
</organism>